<reference evidence="2 3" key="1">
    <citation type="submission" date="2017-01" db="EMBL/GenBank/DDBJ databases">
        <title>Bacillus phylogenomics.</title>
        <authorList>
            <person name="Dunlap C."/>
        </authorList>
    </citation>
    <scope>NUCLEOTIDE SEQUENCE [LARGE SCALE GENOMIC DNA]</scope>
    <source>
        <strain evidence="2 3">NRRL B-41282</strain>
    </source>
</reference>
<feature type="transmembrane region" description="Helical" evidence="1">
    <location>
        <begin position="67"/>
        <end position="87"/>
    </location>
</feature>
<organism evidence="2 3">
    <name type="scientific">Bacillus swezeyi</name>
    <dbReference type="NCBI Taxonomy" id="1925020"/>
    <lineage>
        <taxon>Bacteria</taxon>
        <taxon>Bacillati</taxon>
        <taxon>Bacillota</taxon>
        <taxon>Bacilli</taxon>
        <taxon>Bacillales</taxon>
        <taxon>Bacillaceae</taxon>
        <taxon>Bacillus</taxon>
    </lineage>
</organism>
<keyword evidence="3" id="KW-1185">Reference proteome</keyword>
<feature type="transmembrane region" description="Helical" evidence="1">
    <location>
        <begin position="99"/>
        <end position="122"/>
    </location>
</feature>
<dbReference type="OrthoDB" id="2942894at2"/>
<sequence length="165" mass="19034">MNDSNEKIEFGEIKSVLGYLEQVKEDVHKKSLSEQIAFKEEIKKHHDKKQIQMFLGRLEDQFEIKKAISYLTAAFFAIISLAIGSTMDHSLSIIKEYRLNLALASDVIIFLFLVSIGAWAVLSKMEAGRLGKISGYKRLLQECLDELPEKRHFRRVHKSTRHLTK</sequence>
<name>A0A1R1QPT5_9BACI</name>
<keyword evidence="1" id="KW-1133">Transmembrane helix</keyword>
<evidence type="ECO:0000256" key="1">
    <source>
        <dbReference type="SAM" id="Phobius"/>
    </source>
</evidence>
<protein>
    <submittedName>
        <fullName evidence="2">Uncharacterized protein</fullName>
    </submittedName>
</protein>
<accession>A0A1R1RP79</accession>
<dbReference type="Proteomes" id="UP000187367">
    <property type="component" value="Unassembled WGS sequence"/>
</dbReference>
<evidence type="ECO:0000313" key="3">
    <source>
        <dbReference type="Proteomes" id="UP000187367"/>
    </source>
</evidence>
<accession>A0A1R1QPT5</accession>
<evidence type="ECO:0000313" key="2">
    <source>
        <dbReference type="EMBL" id="OMI06667.1"/>
    </source>
</evidence>
<dbReference type="RefSeq" id="WP_076762509.1">
    <property type="nucleotide sequence ID" value="NZ_CM125431.1"/>
</dbReference>
<dbReference type="EMBL" id="MTJL01000014">
    <property type="protein sequence ID" value="OMI06667.1"/>
    <property type="molecule type" value="Genomic_DNA"/>
</dbReference>
<dbReference type="AlphaFoldDB" id="A0A1R1QPT5"/>
<keyword evidence="1" id="KW-0812">Transmembrane</keyword>
<gene>
    <name evidence="2" type="ORF">BW143_08605</name>
</gene>
<proteinExistence type="predicted"/>
<keyword evidence="1" id="KW-0472">Membrane</keyword>
<comment type="caution">
    <text evidence="2">The sequence shown here is derived from an EMBL/GenBank/DDBJ whole genome shotgun (WGS) entry which is preliminary data.</text>
</comment>